<feature type="transmembrane region" description="Helical" evidence="1">
    <location>
        <begin position="255"/>
        <end position="278"/>
    </location>
</feature>
<dbReference type="SUPFAM" id="SSF81321">
    <property type="entry name" value="Family A G protein-coupled receptor-like"/>
    <property type="match status" value="1"/>
</dbReference>
<organism evidence="2 3">
    <name type="scientific">Plectus sambesii</name>
    <dbReference type="NCBI Taxonomy" id="2011161"/>
    <lineage>
        <taxon>Eukaryota</taxon>
        <taxon>Metazoa</taxon>
        <taxon>Ecdysozoa</taxon>
        <taxon>Nematoda</taxon>
        <taxon>Chromadorea</taxon>
        <taxon>Plectida</taxon>
        <taxon>Plectina</taxon>
        <taxon>Plectoidea</taxon>
        <taxon>Plectidae</taxon>
        <taxon>Plectus</taxon>
    </lineage>
</organism>
<feature type="transmembrane region" description="Helical" evidence="1">
    <location>
        <begin position="136"/>
        <end position="163"/>
    </location>
</feature>
<dbReference type="WBParaSite" id="PSAMB.scaffold57size91771.g1458.t1">
    <property type="protein sequence ID" value="PSAMB.scaffold57size91771.g1458.t1"/>
    <property type="gene ID" value="PSAMB.scaffold57size91771.g1458"/>
</dbReference>
<dbReference type="AlphaFoldDB" id="A0A914X062"/>
<dbReference type="InterPro" id="IPR019425">
    <property type="entry name" value="7TM_GPCR_serpentine_rcpt_Srt"/>
</dbReference>
<dbReference type="Proteomes" id="UP000887566">
    <property type="component" value="Unplaced"/>
</dbReference>
<evidence type="ECO:0000256" key="1">
    <source>
        <dbReference type="SAM" id="Phobius"/>
    </source>
</evidence>
<feature type="transmembrane region" description="Helical" evidence="1">
    <location>
        <begin position="225"/>
        <end position="243"/>
    </location>
</feature>
<feature type="transmembrane region" description="Helical" evidence="1">
    <location>
        <begin position="65"/>
        <end position="89"/>
    </location>
</feature>
<evidence type="ECO:0000313" key="3">
    <source>
        <dbReference type="WBParaSite" id="PSAMB.scaffold57size91771.g1458.t1"/>
    </source>
</evidence>
<sequence>MTVEELTPKDTESHHWEDTIVGVFYSLSAIVCFIPYVVVLKAITTDKELMKLTSYRIIVHLGIRDILLLIVHFISGPLTICQCTLHLYVIKVVGATATSSYVPYALMTLLLAFNRLVQLCFTNFVDTLFSYKRTTLWLIGCHGIGFIFFIILVSPWASMIYFPDLYSWDYDRKASLSWLVQGFAKWIEISVVIVSGIIYVIVVIFIIISRKKFQEINNYAQEKRILIQAAVITIYCTILNVTWHNYSLFLPDTKWAYMGLNVMWIFNGGINPVIYLILNK</sequence>
<protein>
    <submittedName>
        <fullName evidence="3">Uncharacterized protein</fullName>
    </submittedName>
</protein>
<feature type="transmembrane region" description="Helical" evidence="1">
    <location>
        <begin position="101"/>
        <end position="124"/>
    </location>
</feature>
<keyword evidence="1" id="KW-0472">Membrane</keyword>
<accession>A0A914X062</accession>
<feature type="transmembrane region" description="Helical" evidence="1">
    <location>
        <begin position="20"/>
        <end position="44"/>
    </location>
</feature>
<reference evidence="3" key="1">
    <citation type="submission" date="2022-11" db="UniProtKB">
        <authorList>
            <consortium name="WormBaseParasite"/>
        </authorList>
    </citation>
    <scope>IDENTIFICATION</scope>
</reference>
<evidence type="ECO:0000313" key="2">
    <source>
        <dbReference type="Proteomes" id="UP000887566"/>
    </source>
</evidence>
<feature type="transmembrane region" description="Helical" evidence="1">
    <location>
        <begin position="183"/>
        <end position="205"/>
    </location>
</feature>
<keyword evidence="1" id="KW-0812">Transmembrane</keyword>
<proteinExistence type="predicted"/>
<dbReference type="Gene3D" id="1.20.1070.10">
    <property type="entry name" value="Rhodopsin 7-helix transmembrane proteins"/>
    <property type="match status" value="1"/>
</dbReference>
<dbReference type="PANTHER" id="PTHR23021:SF82">
    <property type="entry name" value="G PROTEIN-COUPLED RECEPTOR"/>
    <property type="match status" value="1"/>
</dbReference>
<name>A0A914X062_9BILA</name>
<dbReference type="PANTHER" id="PTHR23021">
    <property type="entry name" value="SERPENTINE RECEPTOR, CLASS T"/>
    <property type="match status" value="1"/>
</dbReference>
<keyword evidence="2" id="KW-1185">Reference proteome</keyword>
<keyword evidence="1" id="KW-1133">Transmembrane helix</keyword>
<dbReference type="Pfam" id="PF10321">
    <property type="entry name" value="7TM_GPCR_Srt"/>
    <property type="match status" value="1"/>
</dbReference>